<keyword evidence="2" id="KW-1185">Reference proteome</keyword>
<sequence length="100" mass="11260">MLVLFLIPIAIFELYGFYYLLGNEKNEQAVLADATNVSDNELAGQSNIPPEYMPIYKAAEEKYGVPWYLLAAHHRIETRFSTMDPMVSPAGAIGHMQVRP</sequence>
<name>A0ABT9WSY1_9BACI</name>
<dbReference type="SUPFAM" id="SSF53955">
    <property type="entry name" value="Lysozyme-like"/>
    <property type="match status" value="1"/>
</dbReference>
<dbReference type="Proteomes" id="UP001223586">
    <property type="component" value="Unassembled WGS sequence"/>
</dbReference>
<protein>
    <submittedName>
        <fullName evidence="1">Membrane-bound lytic murein transglycosylase B</fullName>
    </submittedName>
</protein>
<dbReference type="Gene3D" id="1.10.530.10">
    <property type="match status" value="1"/>
</dbReference>
<comment type="caution">
    <text evidence="1">The sequence shown here is derived from an EMBL/GenBank/DDBJ whole genome shotgun (WGS) entry which is preliminary data.</text>
</comment>
<evidence type="ECO:0000313" key="2">
    <source>
        <dbReference type="Proteomes" id="UP001223586"/>
    </source>
</evidence>
<gene>
    <name evidence="1" type="ORF">J2S08_002253</name>
</gene>
<proteinExistence type="predicted"/>
<dbReference type="InterPro" id="IPR023346">
    <property type="entry name" value="Lysozyme-like_dom_sf"/>
</dbReference>
<accession>A0ABT9WSY1</accession>
<dbReference type="EMBL" id="JAUSTT010000012">
    <property type="protein sequence ID" value="MDQ0176409.1"/>
    <property type="molecule type" value="Genomic_DNA"/>
</dbReference>
<reference evidence="1 2" key="1">
    <citation type="submission" date="2023-07" db="EMBL/GenBank/DDBJ databases">
        <title>Genomic Encyclopedia of Type Strains, Phase IV (KMG-IV): sequencing the most valuable type-strain genomes for metagenomic binning, comparative biology and taxonomic classification.</title>
        <authorList>
            <person name="Goeker M."/>
        </authorList>
    </citation>
    <scope>NUCLEOTIDE SEQUENCE [LARGE SCALE GENOMIC DNA]</scope>
    <source>
        <strain evidence="1 2">DSM 23837</strain>
    </source>
</reference>
<evidence type="ECO:0000313" key="1">
    <source>
        <dbReference type="EMBL" id="MDQ0176409.1"/>
    </source>
</evidence>
<organism evidence="1 2">
    <name type="scientific">Bacillus chungangensis</name>
    <dbReference type="NCBI Taxonomy" id="587633"/>
    <lineage>
        <taxon>Bacteria</taxon>
        <taxon>Bacillati</taxon>
        <taxon>Bacillota</taxon>
        <taxon>Bacilli</taxon>
        <taxon>Bacillales</taxon>
        <taxon>Bacillaceae</taxon>
        <taxon>Bacillus</taxon>
    </lineage>
</organism>
<dbReference type="RefSeq" id="WP_307229543.1">
    <property type="nucleotide sequence ID" value="NZ_JAUSTT010000012.1"/>
</dbReference>